<dbReference type="SUPFAM" id="SSF47473">
    <property type="entry name" value="EF-hand"/>
    <property type="match status" value="1"/>
</dbReference>
<reference evidence="5 6" key="1">
    <citation type="journal article" date="2012" name="New Phytol.">
        <title>Insight into trade-off between wood decay and parasitism from the genome of a fungal forest pathogen.</title>
        <authorList>
            <person name="Olson A."/>
            <person name="Aerts A."/>
            <person name="Asiegbu F."/>
            <person name="Belbahri L."/>
            <person name="Bouzid O."/>
            <person name="Broberg A."/>
            <person name="Canback B."/>
            <person name="Coutinho P.M."/>
            <person name="Cullen D."/>
            <person name="Dalman K."/>
            <person name="Deflorio G."/>
            <person name="van Diepen L.T."/>
            <person name="Dunand C."/>
            <person name="Duplessis S."/>
            <person name="Durling M."/>
            <person name="Gonthier P."/>
            <person name="Grimwood J."/>
            <person name="Fossdal C.G."/>
            <person name="Hansson D."/>
            <person name="Henrissat B."/>
            <person name="Hietala A."/>
            <person name="Himmelstrand K."/>
            <person name="Hoffmeister D."/>
            <person name="Hogberg N."/>
            <person name="James T.Y."/>
            <person name="Karlsson M."/>
            <person name="Kohler A."/>
            <person name="Kues U."/>
            <person name="Lee Y.H."/>
            <person name="Lin Y.C."/>
            <person name="Lind M."/>
            <person name="Lindquist E."/>
            <person name="Lombard V."/>
            <person name="Lucas S."/>
            <person name="Lunden K."/>
            <person name="Morin E."/>
            <person name="Murat C."/>
            <person name="Park J."/>
            <person name="Raffaello T."/>
            <person name="Rouze P."/>
            <person name="Salamov A."/>
            <person name="Schmutz J."/>
            <person name="Solheim H."/>
            <person name="Stahlberg J."/>
            <person name="Velez H."/>
            <person name="de Vries R.P."/>
            <person name="Wiebenga A."/>
            <person name="Woodward S."/>
            <person name="Yakovlev I."/>
            <person name="Garbelotto M."/>
            <person name="Martin F."/>
            <person name="Grigoriev I.V."/>
            <person name="Stenlid J."/>
        </authorList>
    </citation>
    <scope>NUCLEOTIDE SEQUENCE [LARGE SCALE GENOMIC DNA]</scope>
    <source>
        <strain evidence="5 6">TC 32-1</strain>
    </source>
</reference>
<evidence type="ECO:0000259" key="3">
    <source>
        <dbReference type="PROSITE" id="PS50086"/>
    </source>
</evidence>
<dbReference type="SUPFAM" id="SSF47923">
    <property type="entry name" value="Ypt/Rab-GAP domain of gyp1p"/>
    <property type="match status" value="2"/>
</dbReference>
<dbReference type="GeneID" id="20672319"/>
<keyword evidence="6" id="KW-1185">Reference proteome</keyword>
<feature type="domain" description="Rab-GAP TBC" evidence="3">
    <location>
        <begin position="250"/>
        <end position="438"/>
    </location>
</feature>
<dbReference type="STRING" id="747525.W4K0E5"/>
<sequence length="957" mass="107349">MATISTQLRNFKEPDKDQQTQLFFAIPHEHVKAASETGPNEGHESMEISAVLSLGVHGEEDSYAGKLHLLPPYLAFVSLDRKSVRFTIPLCTVRRVERLNARAGIYALSLSLWHGMKIIVQLTSLRPTADLFCSLLRDALKAELQAGKMKSVKGFAKTCYTENLVSGSSTVADNEREDGSLIDGGEAVADGFTSTRSFHGGLGLKFKFPGDPKKLREASKTKLWTNYLKVHGRHLTLLRYPQSTRLVQVGLPNRLRGEMWETLSGSIFLRFYNPGVYERILEENKGRINTSTEEIEKDLHRSLPEYSAYQSEDGISALRRVLQAYSFKNPETGYCQAMNILAAAILIYMSEEQAFWLLEVICDRLLPGYYSMSMHGTLLDQRVFESLVARCLPILHEHFTEVDVQLSVASLPWFLSLFINSMPMVFAFRIVDCFFCMGPKVLFQVGKANIHLPAILKINGEKLLQIQDDGGFIHLMRDYFSSLGESAHPHSTDPRARAITRFQELLLVSFREFAIITDETIQAERRKFRNEIITSIESFSKRSAIRNLRTLERFTKDQAGFIYDALFKAVCIEPPPVAIQPPPSLLTTKDAVEERPETRIELKTFRVFLSEIATWARDEKIVTNGFQDLVSGLDGVMFNDLMENIEWFFNLHDKNKDGFLTKDEVLTLSESMLFIFRFEIGDAYLGAISRFMSNAFEYGDALLPRSEGEEEGETSPQIESNQPYLNLATFRMVVLADEVLESFFETDLSVSFRLEPVPLMELPPSNSGFLGGLWSNIVSDDNKKLFNKFSDELGKTIGKHQIIHRPSIGRYTSVEEPRARESLLMPSMRRSSSKSSLSPSTTSTVVASESTISIPSSGAKALSVDTKGTSDVDGAAQLSPMPPMALVEAANAALMERTPFAIDDAKDDEDDEDEEEEDEEDDGVMDEVDAFLEAHDSGLTDADKQLAKDLINAEPVK</sequence>
<dbReference type="InterPro" id="IPR002048">
    <property type="entry name" value="EF_hand_dom"/>
</dbReference>
<keyword evidence="1" id="KW-0106">Calcium</keyword>
<feature type="region of interest" description="Disordered" evidence="2">
    <location>
        <begin position="824"/>
        <end position="849"/>
    </location>
</feature>
<accession>W4K0E5</accession>
<dbReference type="eggNOG" id="KOG4347">
    <property type="taxonomic scope" value="Eukaryota"/>
</dbReference>
<dbReference type="InterPro" id="IPR035969">
    <property type="entry name" value="Rab-GAP_TBC_sf"/>
</dbReference>
<dbReference type="Pfam" id="PF00566">
    <property type="entry name" value="RabGAP-TBC"/>
    <property type="match status" value="1"/>
</dbReference>
<dbReference type="FunFam" id="1.10.8.270:FF:000002">
    <property type="entry name" value="TBC1 domain family member 9B"/>
    <property type="match status" value="1"/>
</dbReference>
<organism evidence="5 6">
    <name type="scientific">Heterobasidion irregulare (strain TC 32-1)</name>
    <dbReference type="NCBI Taxonomy" id="747525"/>
    <lineage>
        <taxon>Eukaryota</taxon>
        <taxon>Fungi</taxon>
        <taxon>Dikarya</taxon>
        <taxon>Basidiomycota</taxon>
        <taxon>Agaricomycotina</taxon>
        <taxon>Agaricomycetes</taxon>
        <taxon>Russulales</taxon>
        <taxon>Bondarzewiaceae</taxon>
        <taxon>Heterobasidion</taxon>
        <taxon>Heterobasidion annosum species complex</taxon>
    </lineage>
</organism>
<dbReference type="GO" id="GO:0005096">
    <property type="term" value="F:GTPase activator activity"/>
    <property type="evidence" value="ECO:0007669"/>
    <property type="project" value="TreeGrafter"/>
</dbReference>
<dbReference type="SMART" id="SM00164">
    <property type="entry name" value="TBC"/>
    <property type="match status" value="1"/>
</dbReference>
<gene>
    <name evidence="5" type="ORF">HETIRDRAFT_387595</name>
</gene>
<evidence type="ECO:0000256" key="2">
    <source>
        <dbReference type="SAM" id="MobiDB-lite"/>
    </source>
</evidence>
<dbReference type="OrthoDB" id="17687at2759"/>
<evidence type="ECO:0000313" key="5">
    <source>
        <dbReference type="EMBL" id="ETW79272.1"/>
    </source>
</evidence>
<dbReference type="GO" id="GO:0031267">
    <property type="term" value="F:small GTPase binding"/>
    <property type="evidence" value="ECO:0007669"/>
    <property type="project" value="TreeGrafter"/>
</dbReference>
<dbReference type="Gene3D" id="1.10.8.270">
    <property type="entry name" value="putative rabgap domain of human tbc1 domain family member 14 like domains"/>
    <property type="match status" value="1"/>
</dbReference>
<dbReference type="FunCoup" id="W4K0E5">
    <property type="interactions" value="159"/>
</dbReference>
<feature type="region of interest" description="Disordered" evidence="2">
    <location>
        <begin position="897"/>
        <end position="927"/>
    </location>
</feature>
<dbReference type="InParanoid" id="W4K0E5"/>
<dbReference type="Gene3D" id="1.10.238.10">
    <property type="entry name" value="EF-hand"/>
    <property type="match status" value="1"/>
</dbReference>
<dbReference type="PROSITE" id="PS50086">
    <property type="entry name" value="TBC_RABGAP"/>
    <property type="match status" value="1"/>
</dbReference>
<dbReference type="HOGENOM" id="CLU_003538_0_0_1"/>
<dbReference type="PANTHER" id="PTHR47219:SF20">
    <property type="entry name" value="TBC1 DOMAIN FAMILY MEMBER 2B"/>
    <property type="match status" value="1"/>
</dbReference>
<dbReference type="PROSITE" id="PS50222">
    <property type="entry name" value="EF_HAND_2"/>
    <property type="match status" value="1"/>
</dbReference>
<feature type="compositionally biased region" description="Acidic residues" evidence="2">
    <location>
        <begin position="905"/>
        <end position="927"/>
    </location>
</feature>
<evidence type="ECO:0008006" key="7">
    <source>
        <dbReference type="Google" id="ProtNLM"/>
    </source>
</evidence>
<dbReference type="Gene3D" id="1.10.472.80">
    <property type="entry name" value="Ypt/Rab-GAP domain of gyp1p, domain 3"/>
    <property type="match status" value="1"/>
</dbReference>
<dbReference type="Proteomes" id="UP000030671">
    <property type="component" value="Unassembled WGS sequence"/>
</dbReference>
<dbReference type="PROSITE" id="PS00018">
    <property type="entry name" value="EF_HAND_1"/>
    <property type="match status" value="1"/>
</dbReference>
<evidence type="ECO:0000313" key="6">
    <source>
        <dbReference type="Proteomes" id="UP000030671"/>
    </source>
</evidence>
<protein>
    <recommendedName>
        <fullName evidence="7">Rab-GAP TBC domain-containing protein</fullName>
    </recommendedName>
</protein>
<dbReference type="FunFam" id="1.10.472.80:FF:000051">
    <property type="entry name" value="Probable MDR1-Mac1p interacting protein"/>
    <property type="match status" value="1"/>
</dbReference>
<feature type="domain" description="EF-hand" evidence="4">
    <location>
        <begin position="640"/>
        <end position="675"/>
    </location>
</feature>
<evidence type="ECO:0000259" key="4">
    <source>
        <dbReference type="PROSITE" id="PS50222"/>
    </source>
</evidence>
<dbReference type="EMBL" id="KI925461">
    <property type="protein sequence ID" value="ETW79272.1"/>
    <property type="molecule type" value="Genomic_DNA"/>
</dbReference>
<name>W4K0E5_HETIT</name>
<dbReference type="InterPro" id="IPR011992">
    <property type="entry name" value="EF-hand-dom_pair"/>
</dbReference>
<dbReference type="GO" id="GO:0005509">
    <property type="term" value="F:calcium ion binding"/>
    <property type="evidence" value="ECO:0007669"/>
    <property type="project" value="InterPro"/>
</dbReference>
<evidence type="ECO:0000256" key="1">
    <source>
        <dbReference type="ARBA" id="ARBA00022837"/>
    </source>
</evidence>
<dbReference type="RefSeq" id="XP_009549519.1">
    <property type="nucleotide sequence ID" value="XM_009551224.1"/>
</dbReference>
<dbReference type="InterPro" id="IPR050302">
    <property type="entry name" value="Rab_GAP_TBC_domain"/>
</dbReference>
<dbReference type="InterPro" id="IPR018247">
    <property type="entry name" value="EF_Hand_1_Ca_BS"/>
</dbReference>
<dbReference type="AlphaFoldDB" id="W4K0E5"/>
<dbReference type="InterPro" id="IPR000195">
    <property type="entry name" value="Rab-GAP-TBC_dom"/>
</dbReference>
<proteinExistence type="predicted"/>
<dbReference type="PANTHER" id="PTHR47219">
    <property type="entry name" value="RAB GTPASE-ACTIVATING PROTEIN 1-LIKE"/>
    <property type="match status" value="1"/>
</dbReference>
<dbReference type="KEGG" id="hir:HETIRDRAFT_387595"/>